<dbReference type="EMBL" id="GGEC01083433">
    <property type="protein sequence ID" value="MBX63917.1"/>
    <property type="molecule type" value="Transcribed_RNA"/>
</dbReference>
<dbReference type="AlphaFoldDB" id="A0A2P2QAF6"/>
<accession>A0A2P2QAF6</accession>
<reference evidence="1" key="1">
    <citation type="submission" date="2018-02" db="EMBL/GenBank/DDBJ databases">
        <title>Rhizophora mucronata_Transcriptome.</title>
        <authorList>
            <person name="Meera S.P."/>
            <person name="Sreeshan A."/>
            <person name="Augustine A."/>
        </authorList>
    </citation>
    <scope>NUCLEOTIDE SEQUENCE</scope>
    <source>
        <tissue evidence="1">Leaf</tissue>
    </source>
</reference>
<proteinExistence type="predicted"/>
<organism evidence="1">
    <name type="scientific">Rhizophora mucronata</name>
    <name type="common">Asiatic mangrove</name>
    <dbReference type="NCBI Taxonomy" id="61149"/>
    <lineage>
        <taxon>Eukaryota</taxon>
        <taxon>Viridiplantae</taxon>
        <taxon>Streptophyta</taxon>
        <taxon>Embryophyta</taxon>
        <taxon>Tracheophyta</taxon>
        <taxon>Spermatophyta</taxon>
        <taxon>Magnoliopsida</taxon>
        <taxon>eudicotyledons</taxon>
        <taxon>Gunneridae</taxon>
        <taxon>Pentapetalae</taxon>
        <taxon>rosids</taxon>
        <taxon>fabids</taxon>
        <taxon>Malpighiales</taxon>
        <taxon>Rhizophoraceae</taxon>
        <taxon>Rhizophora</taxon>
    </lineage>
</organism>
<sequence length="25" mass="2888">MQLSIMPQPCLTRLDNCCFTKQSET</sequence>
<protein>
    <submittedName>
        <fullName evidence="1">Uncharacterized protein</fullName>
    </submittedName>
</protein>
<evidence type="ECO:0000313" key="1">
    <source>
        <dbReference type="EMBL" id="MBX63917.1"/>
    </source>
</evidence>
<name>A0A2P2QAF6_RHIMU</name>